<dbReference type="Pfam" id="PF04828">
    <property type="entry name" value="GFA"/>
    <property type="match status" value="2"/>
</dbReference>
<dbReference type="PANTHER" id="PTHR28620">
    <property type="entry name" value="CENTROMERE PROTEIN V"/>
    <property type="match status" value="1"/>
</dbReference>
<gene>
    <name evidence="5" type="ORF">MVEN_00926400</name>
</gene>
<organism evidence="5 6">
    <name type="scientific">Mycena venus</name>
    <dbReference type="NCBI Taxonomy" id="2733690"/>
    <lineage>
        <taxon>Eukaryota</taxon>
        <taxon>Fungi</taxon>
        <taxon>Dikarya</taxon>
        <taxon>Basidiomycota</taxon>
        <taxon>Agaricomycotina</taxon>
        <taxon>Agaricomycetes</taxon>
        <taxon>Agaricomycetidae</taxon>
        <taxon>Agaricales</taxon>
        <taxon>Marasmiineae</taxon>
        <taxon>Mycenaceae</taxon>
        <taxon>Mycena</taxon>
    </lineage>
</organism>
<evidence type="ECO:0000259" key="4">
    <source>
        <dbReference type="PROSITE" id="PS51891"/>
    </source>
</evidence>
<dbReference type="Proteomes" id="UP000620124">
    <property type="component" value="Unassembled WGS sequence"/>
</dbReference>
<dbReference type="Gene3D" id="2.170.150.70">
    <property type="match status" value="2"/>
</dbReference>
<dbReference type="GO" id="GO:0046872">
    <property type="term" value="F:metal ion binding"/>
    <property type="evidence" value="ECO:0007669"/>
    <property type="project" value="UniProtKB-KW"/>
</dbReference>
<keyword evidence="3" id="KW-0862">Zinc</keyword>
<evidence type="ECO:0000256" key="1">
    <source>
        <dbReference type="ARBA" id="ARBA00005495"/>
    </source>
</evidence>
<dbReference type="SUPFAM" id="SSF51316">
    <property type="entry name" value="Mss4-like"/>
    <property type="match status" value="2"/>
</dbReference>
<dbReference type="OrthoDB" id="2993351at2759"/>
<dbReference type="GO" id="GO:0016846">
    <property type="term" value="F:carbon-sulfur lyase activity"/>
    <property type="evidence" value="ECO:0007669"/>
    <property type="project" value="InterPro"/>
</dbReference>
<proteinExistence type="inferred from homology"/>
<sequence>MSETPQTIEYRGNCHCGAFKFIVKSPTLKQALLCNCSFCSKNGYLWAFPEELTVVKGDEDTTLKSYEFAKRTLAFKFCPVCGTSVLARSLDGKLAINIRALADVDFDSLPAVLTTDGASKEPLYQIPEPVPVENVPEGSIVYHGNCHCGAVGFTLVTQDKITEATDCNCSICSRDAALWIYPLTTSITFKGLDSLTEYTFANRNTFHGFCSICGVAIRERFTAIEDPVMALNIRAMHGLNLSAVELTKEDGKADLPAYPAWDRL</sequence>
<evidence type="ECO:0000313" key="6">
    <source>
        <dbReference type="Proteomes" id="UP000620124"/>
    </source>
</evidence>
<feature type="domain" description="CENP-V/GFA" evidence="4">
    <location>
        <begin position="10"/>
        <end position="121"/>
    </location>
</feature>
<dbReference type="PROSITE" id="PS51891">
    <property type="entry name" value="CENP_V_GFA"/>
    <property type="match status" value="2"/>
</dbReference>
<keyword evidence="2" id="KW-0479">Metal-binding</keyword>
<comment type="caution">
    <text evidence="5">The sequence shown here is derived from an EMBL/GenBank/DDBJ whole genome shotgun (WGS) entry which is preliminary data.</text>
</comment>
<dbReference type="InterPro" id="IPR052355">
    <property type="entry name" value="CENP-V-like"/>
</dbReference>
<reference evidence="5" key="1">
    <citation type="submission" date="2020-05" db="EMBL/GenBank/DDBJ databases">
        <title>Mycena genomes resolve the evolution of fungal bioluminescence.</title>
        <authorList>
            <person name="Tsai I.J."/>
        </authorList>
    </citation>
    <scope>NUCLEOTIDE SEQUENCE</scope>
    <source>
        <strain evidence="5">CCC161011</strain>
    </source>
</reference>
<feature type="domain" description="CENP-V/GFA" evidence="4">
    <location>
        <begin position="142"/>
        <end position="262"/>
    </location>
</feature>
<dbReference type="PANTHER" id="PTHR28620:SF1">
    <property type="entry name" value="CENP-V_GFA DOMAIN-CONTAINING PROTEIN"/>
    <property type="match status" value="1"/>
</dbReference>
<dbReference type="EMBL" id="JACAZI010000007">
    <property type="protein sequence ID" value="KAF7355970.1"/>
    <property type="molecule type" value="Genomic_DNA"/>
</dbReference>
<accession>A0A8H6YDD5</accession>
<dbReference type="AlphaFoldDB" id="A0A8H6YDD5"/>
<protein>
    <submittedName>
        <fullName evidence="5">GFA domain-containing protein</fullName>
    </submittedName>
</protein>
<evidence type="ECO:0000256" key="3">
    <source>
        <dbReference type="ARBA" id="ARBA00022833"/>
    </source>
</evidence>
<evidence type="ECO:0000256" key="2">
    <source>
        <dbReference type="ARBA" id="ARBA00022723"/>
    </source>
</evidence>
<keyword evidence="6" id="KW-1185">Reference proteome</keyword>
<dbReference type="InterPro" id="IPR011057">
    <property type="entry name" value="Mss4-like_sf"/>
</dbReference>
<evidence type="ECO:0000313" key="5">
    <source>
        <dbReference type="EMBL" id="KAF7355970.1"/>
    </source>
</evidence>
<name>A0A8H6YDD5_9AGAR</name>
<dbReference type="InterPro" id="IPR006913">
    <property type="entry name" value="CENP-V/GFA"/>
</dbReference>
<comment type="similarity">
    <text evidence="1">Belongs to the Gfa family.</text>
</comment>